<proteinExistence type="predicted"/>
<sequence>MASATSGSASATVFPASRDMTAMVSVIAFCMISAALNKIAVRSSIVRLLHLPCAFLAVSIAVSTSLAEPTE</sequence>
<reference evidence="2" key="1">
    <citation type="submission" date="2020-05" db="EMBL/GenBank/DDBJ databases">
        <authorList>
            <person name="Chiriac C."/>
            <person name="Salcher M."/>
            <person name="Ghai R."/>
            <person name="Kavagutti S V."/>
        </authorList>
    </citation>
    <scope>NUCLEOTIDE SEQUENCE</scope>
</reference>
<accession>A0A6J7BJB8</accession>
<feature type="transmembrane region" description="Helical" evidence="1">
    <location>
        <begin position="48"/>
        <end position="67"/>
    </location>
</feature>
<keyword evidence="1" id="KW-0812">Transmembrane</keyword>
<evidence type="ECO:0000256" key="1">
    <source>
        <dbReference type="SAM" id="Phobius"/>
    </source>
</evidence>
<keyword evidence="1" id="KW-1133">Transmembrane helix</keyword>
<protein>
    <submittedName>
        <fullName evidence="2">Unannotated protein</fullName>
    </submittedName>
</protein>
<feature type="transmembrane region" description="Helical" evidence="1">
    <location>
        <begin position="20"/>
        <end position="36"/>
    </location>
</feature>
<gene>
    <name evidence="2" type="ORF">UFOPK3243_00931</name>
</gene>
<evidence type="ECO:0000313" key="2">
    <source>
        <dbReference type="EMBL" id="CAB4844129.1"/>
    </source>
</evidence>
<name>A0A6J7BJB8_9ZZZZ</name>
<dbReference type="AlphaFoldDB" id="A0A6J7BJB8"/>
<dbReference type="EMBL" id="CAFAZZ010000098">
    <property type="protein sequence ID" value="CAB4844129.1"/>
    <property type="molecule type" value="Genomic_DNA"/>
</dbReference>
<keyword evidence="1" id="KW-0472">Membrane</keyword>
<organism evidence="2">
    <name type="scientific">freshwater metagenome</name>
    <dbReference type="NCBI Taxonomy" id="449393"/>
    <lineage>
        <taxon>unclassified sequences</taxon>
        <taxon>metagenomes</taxon>
        <taxon>ecological metagenomes</taxon>
    </lineage>
</organism>